<dbReference type="InterPro" id="IPR008969">
    <property type="entry name" value="CarboxyPept-like_regulatory"/>
</dbReference>
<dbReference type="OrthoDB" id="97893at2"/>
<feature type="signal peptide" evidence="7">
    <location>
        <begin position="1"/>
        <end position="31"/>
    </location>
</feature>
<dbReference type="InterPro" id="IPR057601">
    <property type="entry name" value="Oar-like_b-barrel"/>
</dbReference>
<keyword evidence="2" id="KW-0813">Transport</keyword>
<dbReference type="Gene3D" id="2.40.170.20">
    <property type="entry name" value="TonB-dependent receptor, beta-barrel domain"/>
    <property type="match status" value="1"/>
</dbReference>
<dbReference type="PANTHER" id="PTHR30069:SF46">
    <property type="entry name" value="OAR PROTEIN"/>
    <property type="match status" value="1"/>
</dbReference>
<dbReference type="SUPFAM" id="SSF56935">
    <property type="entry name" value="Porins"/>
    <property type="match status" value="1"/>
</dbReference>
<dbReference type="Pfam" id="PF13620">
    <property type="entry name" value="CarboxypepD_reg"/>
    <property type="match status" value="1"/>
</dbReference>
<dbReference type="PANTHER" id="PTHR30069">
    <property type="entry name" value="TONB-DEPENDENT OUTER MEMBRANE RECEPTOR"/>
    <property type="match status" value="1"/>
</dbReference>
<dbReference type="GO" id="GO:0044718">
    <property type="term" value="P:siderophore transmembrane transport"/>
    <property type="evidence" value="ECO:0007669"/>
    <property type="project" value="TreeGrafter"/>
</dbReference>
<evidence type="ECO:0000313" key="10">
    <source>
        <dbReference type="Proteomes" id="UP000076079"/>
    </source>
</evidence>
<dbReference type="GO" id="GO:0009279">
    <property type="term" value="C:cell outer membrane"/>
    <property type="evidence" value="ECO:0007669"/>
    <property type="project" value="UniProtKB-SubCell"/>
</dbReference>
<evidence type="ECO:0000256" key="7">
    <source>
        <dbReference type="SAM" id="SignalP"/>
    </source>
</evidence>
<dbReference type="EMBL" id="CP015136">
    <property type="protein sequence ID" value="AMY09146.1"/>
    <property type="molecule type" value="Genomic_DNA"/>
</dbReference>
<dbReference type="Pfam" id="PF25183">
    <property type="entry name" value="OMP_b-brl_4"/>
    <property type="match status" value="1"/>
</dbReference>
<keyword evidence="3" id="KW-1134">Transmembrane beta strand</keyword>
<evidence type="ECO:0000256" key="1">
    <source>
        <dbReference type="ARBA" id="ARBA00004571"/>
    </source>
</evidence>
<sequence length="1098" mass="118626" precursor="true">MRRIHSAVRLVKHCVFGLAAVVSLHPAAALAQNVTGTILGTVRDATGAGVPDAQVTLTHTATGLARVIATGSSGDYAAPLLGTGVYSVTAQAPGFSQALVTGIQVSVDQTVRVDLSLEIGALTDSISVEATNPLVRRSSSDVSATLGMAEIQMLPLVTRNFVQLTRTIPGVARGVAGENLDGAGSVGWRNSASFTANGQRPRDNNFLLDGVDNNETWLNTVAIFPSVDALDEFKVRTSIYAAEFGRSTGGVVSLQTRSGANTFRGSGFGFLRDDRFDANDWFNNRAGRPRPDFGQHQFGGTLGGPLVKNRTFFFTDYQGTRIKQDLTLVSTVPSEAMRRGDFSEINRVIYDATTGLPFPGNVVPPGRLDETARRVVEQLYPLPNTTGQRASTGQTIDNYVINPTLRRRENQFDVRIDHALTTANRLFARYSAQYAEREIPPSLPQGDGGVGGGFGLPGVYDIDAGSLAVNDTHVFAPQWLNEFRLGWSSIDVGFAPFGFGQDTSEQLGIPGINLDERTSGMVTMSLPDMRGLGSGGGPLRLDMSALQLTDSVTHVRGRHTVKSGASLILRKRIVDTSGQIGLFAFNSSLTSSCAGRQGGCAPLPASGFSFADLVLGYPSLFNRGLLEAPYTERRPEWAGYLQDDFRVSGGLTLNLGVRWDLFVPYAEDDNRQSNFDTSTGQFVVASDDAVLAGVEVGRRLQTYSRTNFAPRMGFAHDVKGEGRTVVRGGFGMFWNSPFTGTSGSKGQNPPFLLAQTLTNPSPFVPTISLSSGRIPATPLTGGTSRSSFDPNFRDGYAQQWNLGVQHQIGRNSVVDVGYIGSRGRQLVVLVDVNQARATLGVANPNVNRPFFRVNPTLASVVQSTPKGTLDYHALQARFVRRFSDGLSVQTSYTFAKAIDLDSETDGLSRFPNSYDLTYNRGPANYDLRHVLTSNWIYVLPFARDTMLGGWQVSGILLVRSGYPFTVFQDSNPSSTVTAGFPLYRPDRIGPGHVENPTVDRWFAVEDFIRPTEPTATYGSSGRNILRGPGQFTIDASVGKLTRVGRVETEFRVEAFNLLNQPAFANPASTIGTGNVGTISSLLPFTPMRQLQFVLKARF</sequence>
<dbReference type="InterPro" id="IPR039426">
    <property type="entry name" value="TonB-dep_rcpt-like"/>
</dbReference>
<evidence type="ECO:0000313" key="9">
    <source>
        <dbReference type="EMBL" id="AMY09146.1"/>
    </source>
</evidence>
<reference evidence="9 10" key="1">
    <citation type="journal article" date="2016" name="Genome Announc.">
        <title>First Complete Genome Sequence of a Subdivision 6 Acidobacterium Strain.</title>
        <authorList>
            <person name="Huang S."/>
            <person name="Vieira S."/>
            <person name="Bunk B."/>
            <person name="Riedel T."/>
            <person name="Sproer C."/>
            <person name="Overmann J."/>
        </authorList>
    </citation>
    <scope>NUCLEOTIDE SEQUENCE [LARGE SCALE GENOMIC DNA]</scope>
    <source>
        <strain evidence="10">DSM 100886 HEG_-6_39</strain>
    </source>
</reference>
<keyword evidence="7" id="KW-0732">Signal</keyword>
<dbReference type="KEGG" id="abac:LuPra_02359"/>
<keyword evidence="9" id="KW-0675">Receptor</keyword>
<keyword evidence="10" id="KW-1185">Reference proteome</keyword>
<feature type="chain" id="PRO_5007511648" evidence="7">
    <location>
        <begin position="32"/>
        <end position="1098"/>
    </location>
</feature>
<evidence type="ECO:0000256" key="3">
    <source>
        <dbReference type="ARBA" id="ARBA00022452"/>
    </source>
</evidence>
<accession>A0A143PL50</accession>
<protein>
    <submittedName>
        <fullName evidence="9">Outer membrane receptor for ferrienterochelin and colicins</fullName>
    </submittedName>
</protein>
<name>A0A143PL50_LUTPR</name>
<dbReference type="GO" id="GO:0015344">
    <property type="term" value="F:siderophore uptake transmembrane transporter activity"/>
    <property type="evidence" value="ECO:0007669"/>
    <property type="project" value="TreeGrafter"/>
</dbReference>
<evidence type="ECO:0000256" key="2">
    <source>
        <dbReference type="ARBA" id="ARBA00022448"/>
    </source>
</evidence>
<dbReference type="Proteomes" id="UP000076079">
    <property type="component" value="Chromosome"/>
</dbReference>
<proteinExistence type="predicted"/>
<organism evidence="9 10">
    <name type="scientific">Luteitalea pratensis</name>
    <dbReference type="NCBI Taxonomy" id="1855912"/>
    <lineage>
        <taxon>Bacteria</taxon>
        <taxon>Pseudomonadati</taxon>
        <taxon>Acidobacteriota</taxon>
        <taxon>Vicinamibacteria</taxon>
        <taxon>Vicinamibacterales</taxon>
        <taxon>Vicinamibacteraceae</taxon>
        <taxon>Luteitalea</taxon>
    </lineage>
</organism>
<comment type="subcellular location">
    <subcellularLocation>
        <location evidence="1">Cell outer membrane</location>
        <topology evidence="1">Multi-pass membrane protein</topology>
    </subcellularLocation>
</comment>
<feature type="domain" description="TonB-dependent transporter Oar-like beta-barrel" evidence="8">
    <location>
        <begin position="256"/>
        <end position="1091"/>
    </location>
</feature>
<keyword evidence="5" id="KW-0472">Membrane</keyword>
<dbReference type="Gene3D" id="2.60.40.1120">
    <property type="entry name" value="Carboxypeptidase-like, regulatory domain"/>
    <property type="match status" value="1"/>
</dbReference>
<evidence type="ECO:0000256" key="6">
    <source>
        <dbReference type="ARBA" id="ARBA00023237"/>
    </source>
</evidence>
<dbReference type="SUPFAM" id="SSF49464">
    <property type="entry name" value="Carboxypeptidase regulatory domain-like"/>
    <property type="match status" value="1"/>
</dbReference>
<dbReference type="InterPro" id="IPR036942">
    <property type="entry name" value="Beta-barrel_TonB_sf"/>
</dbReference>
<reference evidence="10" key="2">
    <citation type="submission" date="2016-04" db="EMBL/GenBank/DDBJ databases">
        <title>First Complete Genome Sequence of a Subdivision 6 Acidobacterium.</title>
        <authorList>
            <person name="Huang S."/>
            <person name="Vieira S."/>
            <person name="Bunk B."/>
            <person name="Riedel T."/>
            <person name="Sproeer C."/>
            <person name="Overmann J."/>
        </authorList>
    </citation>
    <scope>NUCLEOTIDE SEQUENCE [LARGE SCALE GENOMIC DNA]</scope>
    <source>
        <strain evidence="10">DSM 100886 HEG_-6_39</strain>
    </source>
</reference>
<evidence type="ECO:0000259" key="8">
    <source>
        <dbReference type="Pfam" id="PF25183"/>
    </source>
</evidence>
<gene>
    <name evidence="9" type="ORF">LuPra_02359</name>
</gene>
<dbReference type="AlphaFoldDB" id="A0A143PL50"/>
<dbReference type="STRING" id="1855912.LuPra_02359"/>
<keyword evidence="4" id="KW-0812">Transmembrane</keyword>
<evidence type="ECO:0000256" key="5">
    <source>
        <dbReference type="ARBA" id="ARBA00023136"/>
    </source>
</evidence>
<evidence type="ECO:0000256" key="4">
    <source>
        <dbReference type="ARBA" id="ARBA00022692"/>
    </source>
</evidence>
<keyword evidence="6" id="KW-0998">Cell outer membrane</keyword>